<evidence type="ECO:0000313" key="6">
    <source>
        <dbReference type="Proteomes" id="UP001501490"/>
    </source>
</evidence>
<reference evidence="6" key="1">
    <citation type="journal article" date="2019" name="Int. J. Syst. Evol. Microbiol.">
        <title>The Global Catalogue of Microorganisms (GCM) 10K type strain sequencing project: providing services to taxonomists for standard genome sequencing and annotation.</title>
        <authorList>
            <consortium name="The Broad Institute Genomics Platform"/>
            <consortium name="The Broad Institute Genome Sequencing Center for Infectious Disease"/>
            <person name="Wu L."/>
            <person name="Ma J."/>
        </authorList>
    </citation>
    <scope>NUCLEOTIDE SEQUENCE [LARGE SCALE GENOMIC DNA]</scope>
    <source>
        <strain evidence="6">JCM 16929</strain>
    </source>
</reference>
<feature type="transmembrane region" description="Helical" evidence="3">
    <location>
        <begin position="84"/>
        <end position="103"/>
    </location>
</feature>
<dbReference type="PANTHER" id="PTHR33392">
    <property type="entry name" value="POLYISOPRENYL-TEICHOIC ACID--PEPTIDOGLYCAN TEICHOIC ACID TRANSFERASE TAGU"/>
    <property type="match status" value="1"/>
</dbReference>
<feature type="domain" description="Cell envelope-related transcriptional attenuator" evidence="4">
    <location>
        <begin position="239"/>
        <end position="422"/>
    </location>
</feature>
<feature type="region of interest" description="Disordered" evidence="2">
    <location>
        <begin position="194"/>
        <end position="219"/>
    </location>
</feature>
<keyword evidence="6" id="KW-1185">Reference proteome</keyword>
<feature type="compositionally biased region" description="Low complexity" evidence="2">
    <location>
        <begin position="498"/>
        <end position="522"/>
    </location>
</feature>
<feature type="transmembrane region" description="Helical" evidence="3">
    <location>
        <begin position="155"/>
        <end position="178"/>
    </location>
</feature>
<sequence length="552" mass="58832">MPDEPQEWSAPSDGSHDSSPGDSPDAAGGPERPDQTASWTVEDQQQPRRARSDNDFGRTVAFTIAGTAVPGLGLIAAKRRLVGGVILGVFVTLLLIVGLWAAVDLKGLLSVAVRPAVLNTLAVGLIVLALIWVGVIVATHLALRRRPTGTQRAIGAVLVGVLAFAVAAPMAVGARYSYDQASLVNTVFKSDKNTKSATRPTLEAPQTAKGEAPDPWKDTPRVNILLLGGDAGPDRTGTRTDTVILASVDTQTGDTTLFSLPRNTGRMPFPTDSPLHKYYPNGFTNGDGNNAEFFLNAMYDNVPNSVPKDVIGETDNLGADALKLSVGTALGLKVDYYVLINLQGFAQMVNALGGITVNINTYIPMGGNTDLHIPPKKYLKPGPDQHLNGNQALWYARGRYGSDDFARMDRQRCVINAIIKQANPTNMLARYEQIAKASKDIIRTDIPQEALPLFVDLSLRVKDGNVRSIVFKHGVDGFSSPDPDFPLMRQRVKAALKETAATDGTSTGTASPSGSSSSGSKPSKPKKKPESEDVDKTCAFQPDVAATAQPAR</sequence>
<feature type="transmembrane region" description="Helical" evidence="3">
    <location>
        <begin position="56"/>
        <end position="77"/>
    </location>
</feature>
<feature type="transmembrane region" description="Helical" evidence="3">
    <location>
        <begin position="123"/>
        <end position="143"/>
    </location>
</feature>
<proteinExistence type="inferred from homology"/>
<comment type="caution">
    <text evidence="5">The sequence shown here is derived from an EMBL/GenBank/DDBJ whole genome shotgun (WGS) entry which is preliminary data.</text>
</comment>
<evidence type="ECO:0000256" key="1">
    <source>
        <dbReference type="ARBA" id="ARBA00006068"/>
    </source>
</evidence>
<evidence type="ECO:0000313" key="5">
    <source>
        <dbReference type="EMBL" id="GAA3636344.1"/>
    </source>
</evidence>
<name>A0ABP7AMN4_9ACTN</name>
<feature type="compositionally biased region" description="Polar residues" evidence="2">
    <location>
        <begin position="35"/>
        <end position="44"/>
    </location>
</feature>
<comment type="similarity">
    <text evidence="1">Belongs to the LytR/CpsA/Psr (LCP) family.</text>
</comment>
<dbReference type="Proteomes" id="UP001501490">
    <property type="component" value="Unassembled WGS sequence"/>
</dbReference>
<feature type="region of interest" description="Disordered" evidence="2">
    <location>
        <begin position="496"/>
        <end position="552"/>
    </location>
</feature>
<dbReference type="Gene3D" id="3.40.630.190">
    <property type="entry name" value="LCP protein"/>
    <property type="match status" value="1"/>
</dbReference>
<evidence type="ECO:0000259" key="4">
    <source>
        <dbReference type="Pfam" id="PF03816"/>
    </source>
</evidence>
<accession>A0ABP7AMN4</accession>
<dbReference type="RefSeq" id="WP_344808565.1">
    <property type="nucleotide sequence ID" value="NZ_BAABAB010000042.1"/>
</dbReference>
<evidence type="ECO:0000256" key="3">
    <source>
        <dbReference type="SAM" id="Phobius"/>
    </source>
</evidence>
<organism evidence="5 6">
    <name type="scientific">Microlunatus ginsengisoli</name>
    <dbReference type="NCBI Taxonomy" id="363863"/>
    <lineage>
        <taxon>Bacteria</taxon>
        <taxon>Bacillati</taxon>
        <taxon>Actinomycetota</taxon>
        <taxon>Actinomycetes</taxon>
        <taxon>Propionibacteriales</taxon>
        <taxon>Propionibacteriaceae</taxon>
        <taxon>Microlunatus</taxon>
    </lineage>
</organism>
<dbReference type="InterPro" id="IPR050922">
    <property type="entry name" value="LytR/CpsA/Psr_CW_biosynth"/>
</dbReference>
<evidence type="ECO:0000256" key="2">
    <source>
        <dbReference type="SAM" id="MobiDB-lite"/>
    </source>
</evidence>
<dbReference type="NCBIfam" id="TIGR00350">
    <property type="entry name" value="lytR_cpsA_psr"/>
    <property type="match status" value="1"/>
</dbReference>
<dbReference type="PANTHER" id="PTHR33392:SF6">
    <property type="entry name" value="POLYISOPRENYL-TEICHOIC ACID--PEPTIDOGLYCAN TEICHOIC ACID TRANSFERASE TAGU"/>
    <property type="match status" value="1"/>
</dbReference>
<keyword evidence="3" id="KW-0812">Transmembrane</keyword>
<dbReference type="EMBL" id="BAABAB010000042">
    <property type="protein sequence ID" value="GAA3636344.1"/>
    <property type="molecule type" value="Genomic_DNA"/>
</dbReference>
<feature type="compositionally biased region" description="Low complexity" evidence="2">
    <location>
        <begin position="9"/>
        <end position="30"/>
    </location>
</feature>
<feature type="region of interest" description="Disordered" evidence="2">
    <location>
        <begin position="1"/>
        <end position="53"/>
    </location>
</feature>
<keyword evidence="3" id="KW-0472">Membrane</keyword>
<protein>
    <recommendedName>
        <fullName evidence="4">Cell envelope-related transcriptional attenuator domain-containing protein</fullName>
    </recommendedName>
</protein>
<dbReference type="InterPro" id="IPR004474">
    <property type="entry name" value="LytR_CpsA_psr"/>
</dbReference>
<dbReference type="Pfam" id="PF03816">
    <property type="entry name" value="LytR_cpsA_psr"/>
    <property type="match status" value="1"/>
</dbReference>
<keyword evidence="3" id="KW-1133">Transmembrane helix</keyword>
<gene>
    <name evidence="5" type="ORF">GCM10022236_43640</name>
</gene>